<dbReference type="RefSeq" id="WP_199263953.1">
    <property type="nucleotide sequence ID" value="NZ_CP054140.1"/>
</dbReference>
<dbReference type="GO" id="GO:0003824">
    <property type="term" value="F:catalytic activity"/>
    <property type="evidence" value="ECO:0007669"/>
    <property type="project" value="UniProtKB-ARBA"/>
</dbReference>
<dbReference type="PROSITE" id="PS50887">
    <property type="entry name" value="GGDEF"/>
    <property type="match status" value="1"/>
</dbReference>
<evidence type="ECO:0000259" key="5">
    <source>
        <dbReference type="PROSITE" id="PS50887"/>
    </source>
</evidence>
<dbReference type="InterPro" id="IPR029787">
    <property type="entry name" value="Nucleotide_cyclase"/>
</dbReference>
<keyword evidence="7" id="KW-1185">Reference proteome</keyword>
<dbReference type="SUPFAM" id="SSF52172">
    <property type="entry name" value="CheY-like"/>
    <property type="match status" value="1"/>
</dbReference>
<dbReference type="CDD" id="cd01948">
    <property type="entry name" value="EAL"/>
    <property type="match status" value="1"/>
</dbReference>
<evidence type="ECO:0000259" key="4">
    <source>
        <dbReference type="PROSITE" id="PS50883"/>
    </source>
</evidence>
<dbReference type="Proteomes" id="UP000596092">
    <property type="component" value="Chromosome"/>
</dbReference>
<dbReference type="InterPro" id="IPR000160">
    <property type="entry name" value="GGDEF_dom"/>
</dbReference>
<dbReference type="SUPFAM" id="SSF141868">
    <property type="entry name" value="EAL domain-like"/>
    <property type="match status" value="1"/>
</dbReference>
<protein>
    <submittedName>
        <fullName evidence="6">EAL domain-containing protein</fullName>
    </submittedName>
</protein>
<dbReference type="InterPro" id="IPR035965">
    <property type="entry name" value="PAS-like_dom_sf"/>
</dbReference>
<dbReference type="SMART" id="SM00052">
    <property type="entry name" value="EAL"/>
    <property type="match status" value="1"/>
</dbReference>
<feature type="domain" description="PAC" evidence="3">
    <location>
        <begin position="215"/>
        <end position="267"/>
    </location>
</feature>
<dbReference type="PANTHER" id="PTHR44757:SF2">
    <property type="entry name" value="BIOFILM ARCHITECTURE MAINTENANCE PROTEIN MBAA"/>
    <property type="match status" value="1"/>
</dbReference>
<dbReference type="Gene3D" id="3.30.450.20">
    <property type="entry name" value="PAS domain"/>
    <property type="match status" value="1"/>
</dbReference>
<dbReference type="Pfam" id="PF00990">
    <property type="entry name" value="GGDEF"/>
    <property type="match status" value="1"/>
</dbReference>
<feature type="domain" description="GGDEF" evidence="5">
    <location>
        <begin position="299"/>
        <end position="444"/>
    </location>
</feature>
<dbReference type="PANTHER" id="PTHR44757">
    <property type="entry name" value="DIGUANYLATE CYCLASE DGCP"/>
    <property type="match status" value="1"/>
</dbReference>
<evidence type="ECO:0000313" key="7">
    <source>
        <dbReference type="Proteomes" id="UP000596092"/>
    </source>
</evidence>
<accession>A0A7T6APY0</accession>
<dbReference type="CDD" id="cd01949">
    <property type="entry name" value="GGDEF"/>
    <property type="match status" value="1"/>
</dbReference>
<dbReference type="InterPro" id="IPR001633">
    <property type="entry name" value="EAL_dom"/>
</dbReference>
<dbReference type="EMBL" id="CP054140">
    <property type="protein sequence ID" value="QQG65136.1"/>
    <property type="molecule type" value="Genomic_DNA"/>
</dbReference>
<dbReference type="GO" id="GO:0000160">
    <property type="term" value="P:phosphorelay signal transduction system"/>
    <property type="evidence" value="ECO:0007669"/>
    <property type="project" value="InterPro"/>
</dbReference>
<dbReference type="InterPro" id="IPR001789">
    <property type="entry name" value="Sig_transdc_resp-reg_receiver"/>
</dbReference>
<dbReference type="InterPro" id="IPR011006">
    <property type="entry name" value="CheY-like_superfamily"/>
</dbReference>
<dbReference type="InterPro" id="IPR043128">
    <property type="entry name" value="Rev_trsase/Diguanyl_cyclase"/>
</dbReference>
<evidence type="ECO:0000259" key="2">
    <source>
        <dbReference type="PROSITE" id="PS50110"/>
    </source>
</evidence>
<keyword evidence="1" id="KW-0597">Phosphoprotein</keyword>
<dbReference type="Gene3D" id="3.30.70.270">
    <property type="match status" value="1"/>
</dbReference>
<reference evidence="6 7" key="1">
    <citation type="submission" date="2020-05" db="EMBL/GenBank/DDBJ databases">
        <title>Complete genome of Desulfobulbus oligotrophicus.</title>
        <authorList>
            <person name="Podar M."/>
        </authorList>
    </citation>
    <scope>NUCLEOTIDE SEQUENCE [LARGE SCALE GENOMIC DNA]</scope>
    <source>
        <strain evidence="6 7">Prop6</strain>
    </source>
</reference>
<organism evidence="6 7">
    <name type="scientific">Desulfobulbus oligotrophicus</name>
    <dbReference type="NCBI Taxonomy" id="1909699"/>
    <lineage>
        <taxon>Bacteria</taxon>
        <taxon>Pseudomonadati</taxon>
        <taxon>Thermodesulfobacteriota</taxon>
        <taxon>Desulfobulbia</taxon>
        <taxon>Desulfobulbales</taxon>
        <taxon>Desulfobulbaceae</taxon>
        <taxon>Desulfobulbus</taxon>
    </lineage>
</organism>
<feature type="modified residue" description="4-aspartylphosphate" evidence="1">
    <location>
        <position position="64"/>
    </location>
</feature>
<dbReference type="AlphaFoldDB" id="A0A7T6APY0"/>
<dbReference type="PROSITE" id="PS50110">
    <property type="entry name" value="RESPONSE_REGULATORY"/>
    <property type="match status" value="1"/>
</dbReference>
<feature type="domain" description="EAL" evidence="4">
    <location>
        <begin position="453"/>
        <end position="708"/>
    </location>
</feature>
<evidence type="ECO:0000256" key="1">
    <source>
        <dbReference type="PROSITE-ProRule" id="PRU00169"/>
    </source>
</evidence>
<dbReference type="Gene3D" id="2.10.70.100">
    <property type="match status" value="1"/>
</dbReference>
<dbReference type="FunFam" id="3.30.70.270:FF:000001">
    <property type="entry name" value="Diguanylate cyclase domain protein"/>
    <property type="match status" value="1"/>
</dbReference>
<evidence type="ECO:0000313" key="6">
    <source>
        <dbReference type="EMBL" id="QQG65136.1"/>
    </source>
</evidence>
<evidence type="ECO:0000259" key="3">
    <source>
        <dbReference type="PROSITE" id="PS50113"/>
    </source>
</evidence>
<dbReference type="Gene3D" id="3.40.50.2300">
    <property type="match status" value="1"/>
</dbReference>
<dbReference type="PROSITE" id="PS50883">
    <property type="entry name" value="EAL"/>
    <property type="match status" value="1"/>
</dbReference>
<dbReference type="KEGG" id="dog:HP555_04255"/>
<dbReference type="Gene3D" id="3.20.20.450">
    <property type="entry name" value="EAL domain"/>
    <property type="match status" value="1"/>
</dbReference>
<dbReference type="SUPFAM" id="SSF55073">
    <property type="entry name" value="Nucleotide cyclase"/>
    <property type="match status" value="1"/>
</dbReference>
<dbReference type="Pfam" id="PF00563">
    <property type="entry name" value="EAL"/>
    <property type="match status" value="1"/>
</dbReference>
<dbReference type="InterPro" id="IPR000700">
    <property type="entry name" value="PAS-assoc_C"/>
</dbReference>
<gene>
    <name evidence="6" type="ORF">HP555_04255</name>
</gene>
<dbReference type="InterPro" id="IPR035919">
    <property type="entry name" value="EAL_sf"/>
</dbReference>
<dbReference type="NCBIfam" id="TIGR00254">
    <property type="entry name" value="GGDEF"/>
    <property type="match status" value="1"/>
</dbReference>
<sequence length="711" mass="79922">MPVPAEHSTHQSTPLVLVVDDDPAIRLQIRFALENTGLAIAEAGSGEEALALFRENPPDLVMLDVVMTGMDGFSTCWTLRTLPGGSHTPVVMITGMEEPETIVKAFEAGATDFISKPINLLVLGYRVKYWLRSGFILNELRINQQRLFKAQELASMAHWERDLDDNRFQLTCPLPGDFGLSTSSTYDDLFARINPAEQETVRQHIDTACSQEQAFSVQYQITLTGGGERTILNQGEVVWDSAHQHRLAVGIIQDITALKRAEDRIRYLAFYDNLTGLPNRSLFREHWNKLLPLARRHNTRLAVLFIDLDHFKQINDTLGHSSGDKVLVIVGERLKMLFRQSDIVAHNREDQVSSLISRVGGDEFTVLVSDITNPNHVANLAERIIAALREPLQLDEQSVVLTASIGISVYPEDGDNIDTLLKNADTAMYEAKIQGRDNYQFFQTAMNEAAVARFQLSNRLRNALDNRQLILYYQPQFATTSGRLTGVEALIRWQDPEFGLIPPNQFLPFAEENGFIHQINDWVIREACTQAQKWVSAGLFEDSRISVNISGQNINFKRLGETIFEVLKDTGLNPYHLEIELTERVMMEKPDEVCHTLSLLKQAGVSIAIDDFGTGYSALSHLQLFPLNTLKIDKSFIDNLQTTANGHALLQSIIGIAKSFNLRVVAEGVETDDQRLALDGMACDELQGYLLGRPMPRELFEQRLLTDYNQT</sequence>
<dbReference type="SMART" id="SM00448">
    <property type="entry name" value="REC"/>
    <property type="match status" value="1"/>
</dbReference>
<dbReference type="SUPFAM" id="SSF55785">
    <property type="entry name" value="PYP-like sensor domain (PAS domain)"/>
    <property type="match status" value="1"/>
</dbReference>
<dbReference type="PROSITE" id="PS50113">
    <property type="entry name" value="PAC"/>
    <property type="match status" value="1"/>
</dbReference>
<feature type="domain" description="Response regulatory" evidence="2">
    <location>
        <begin position="15"/>
        <end position="131"/>
    </location>
</feature>
<dbReference type="Pfam" id="PF00072">
    <property type="entry name" value="Response_reg"/>
    <property type="match status" value="1"/>
</dbReference>
<dbReference type="SMART" id="SM00267">
    <property type="entry name" value="GGDEF"/>
    <property type="match status" value="1"/>
</dbReference>
<dbReference type="InterPro" id="IPR052155">
    <property type="entry name" value="Biofilm_reg_signaling"/>
</dbReference>
<name>A0A7T6APY0_9BACT</name>
<proteinExistence type="predicted"/>